<sequence length="99" mass="10848">MSEHFTTRLLPGQALTLPAERQPRLLVVTQGRLWVTWAGHAQDHWLAAGEALTLPAGLAAVAEGWPEARFQLLQPAAVRRGTARPGARLIPLTFRFTTS</sequence>
<dbReference type="RefSeq" id="WP_394487148.1">
    <property type="nucleotide sequence ID" value="NZ_JBIGIA010000004.1"/>
</dbReference>
<organism evidence="1 2">
    <name type="scientific">Pelomonas nitida</name>
    <dbReference type="NCBI Taxonomy" id="3299027"/>
    <lineage>
        <taxon>Bacteria</taxon>
        <taxon>Pseudomonadati</taxon>
        <taxon>Pseudomonadota</taxon>
        <taxon>Betaproteobacteria</taxon>
        <taxon>Burkholderiales</taxon>
        <taxon>Sphaerotilaceae</taxon>
        <taxon>Roseateles</taxon>
    </lineage>
</organism>
<dbReference type="EMBL" id="JBIGIA010000004">
    <property type="protein sequence ID" value="MFG6456406.1"/>
    <property type="molecule type" value="Genomic_DNA"/>
</dbReference>
<dbReference type="InterPro" id="IPR021317">
    <property type="entry name" value="DUF2917"/>
</dbReference>
<evidence type="ECO:0000313" key="1">
    <source>
        <dbReference type="EMBL" id="MFG6456406.1"/>
    </source>
</evidence>
<gene>
    <name evidence="1" type="ORF">ACG00X_06140</name>
</gene>
<keyword evidence="2" id="KW-1185">Reference proteome</keyword>
<proteinExistence type="predicted"/>
<protein>
    <submittedName>
        <fullName evidence="1">DUF2917 domain-containing protein</fullName>
    </submittedName>
</protein>
<dbReference type="Pfam" id="PF11142">
    <property type="entry name" value="DUF2917"/>
    <property type="match status" value="1"/>
</dbReference>
<evidence type="ECO:0000313" key="2">
    <source>
        <dbReference type="Proteomes" id="UP001606305"/>
    </source>
</evidence>
<reference evidence="1 2" key="1">
    <citation type="submission" date="2024-09" db="EMBL/GenBank/DDBJ databases">
        <title>Novel species of the genus Pelomonas and Roseateles isolated from streams.</title>
        <authorList>
            <person name="Lu H."/>
        </authorList>
    </citation>
    <scope>NUCLEOTIDE SEQUENCE [LARGE SCALE GENOMIC DNA]</scope>
    <source>
        <strain evidence="1 2">BYS96W</strain>
    </source>
</reference>
<comment type="caution">
    <text evidence="1">The sequence shown here is derived from an EMBL/GenBank/DDBJ whole genome shotgun (WGS) entry which is preliminary data.</text>
</comment>
<dbReference type="Proteomes" id="UP001606305">
    <property type="component" value="Unassembled WGS sequence"/>
</dbReference>
<name>A0ABW7G395_9BURK</name>
<accession>A0ABW7G395</accession>